<organism evidence="2 3">
    <name type="scientific">Tulasnella calospora MUT 4182</name>
    <dbReference type="NCBI Taxonomy" id="1051891"/>
    <lineage>
        <taxon>Eukaryota</taxon>
        <taxon>Fungi</taxon>
        <taxon>Dikarya</taxon>
        <taxon>Basidiomycota</taxon>
        <taxon>Agaricomycotina</taxon>
        <taxon>Agaricomycetes</taxon>
        <taxon>Cantharellales</taxon>
        <taxon>Tulasnellaceae</taxon>
        <taxon>Tulasnella</taxon>
    </lineage>
</organism>
<reference evidence="2 3" key="1">
    <citation type="submission" date="2014-04" db="EMBL/GenBank/DDBJ databases">
        <authorList>
            <consortium name="DOE Joint Genome Institute"/>
            <person name="Kuo A."/>
            <person name="Girlanda M."/>
            <person name="Perotto S."/>
            <person name="Kohler A."/>
            <person name="Nagy L.G."/>
            <person name="Floudas D."/>
            <person name="Copeland A."/>
            <person name="Barry K.W."/>
            <person name="Cichocki N."/>
            <person name="Veneault-Fourrey C."/>
            <person name="LaButti K."/>
            <person name="Lindquist E.A."/>
            <person name="Lipzen A."/>
            <person name="Lundell T."/>
            <person name="Morin E."/>
            <person name="Murat C."/>
            <person name="Sun H."/>
            <person name="Tunlid A."/>
            <person name="Henrissat B."/>
            <person name="Grigoriev I.V."/>
            <person name="Hibbett D.S."/>
            <person name="Martin F."/>
            <person name="Nordberg H.P."/>
            <person name="Cantor M.N."/>
            <person name="Hua S.X."/>
        </authorList>
    </citation>
    <scope>NUCLEOTIDE SEQUENCE [LARGE SCALE GENOMIC DNA]</scope>
    <source>
        <strain evidence="2 3">MUT 4182</strain>
    </source>
</reference>
<feature type="compositionally biased region" description="Polar residues" evidence="1">
    <location>
        <begin position="74"/>
        <end position="88"/>
    </location>
</feature>
<feature type="region of interest" description="Disordered" evidence="1">
    <location>
        <begin position="74"/>
        <end position="101"/>
    </location>
</feature>
<dbReference type="OrthoDB" id="124397at2759"/>
<dbReference type="STRING" id="1051891.A0A0C3QWC3"/>
<keyword evidence="3" id="KW-1185">Reference proteome</keyword>
<evidence type="ECO:0000313" key="3">
    <source>
        <dbReference type="Proteomes" id="UP000054248"/>
    </source>
</evidence>
<protein>
    <submittedName>
        <fullName evidence="2">Uncharacterized protein</fullName>
    </submittedName>
</protein>
<dbReference type="EMBL" id="KN822950">
    <property type="protein sequence ID" value="KIO33144.1"/>
    <property type="molecule type" value="Genomic_DNA"/>
</dbReference>
<evidence type="ECO:0000256" key="1">
    <source>
        <dbReference type="SAM" id="MobiDB-lite"/>
    </source>
</evidence>
<dbReference type="Proteomes" id="UP000054248">
    <property type="component" value="Unassembled WGS sequence"/>
</dbReference>
<name>A0A0C3QWC3_9AGAM</name>
<reference evidence="3" key="2">
    <citation type="submission" date="2015-01" db="EMBL/GenBank/DDBJ databases">
        <title>Evolutionary Origins and Diversification of the Mycorrhizal Mutualists.</title>
        <authorList>
            <consortium name="DOE Joint Genome Institute"/>
            <consortium name="Mycorrhizal Genomics Consortium"/>
            <person name="Kohler A."/>
            <person name="Kuo A."/>
            <person name="Nagy L.G."/>
            <person name="Floudas D."/>
            <person name="Copeland A."/>
            <person name="Barry K.W."/>
            <person name="Cichocki N."/>
            <person name="Veneault-Fourrey C."/>
            <person name="LaButti K."/>
            <person name="Lindquist E.A."/>
            <person name="Lipzen A."/>
            <person name="Lundell T."/>
            <person name="Morin E."/>
            <person name="Murat C."/>
            <person name="Riley R."/>
            <person name="Ohm R."/>
            <person name="Sun H."/>
            <person name="Tunlid A."/>
            <person name="Henrissat B."/>
            <person name="Grigoriev I.V."/>
            <person name="Hibbett D.S."/>
            <person name="Martin F."/>
        </authorList>
    </citation>
    <scope>NUCLEOTIDE SEQUENCE [LARGE SCALE GENOMIC DNA]</scope>
    <source>
        <strain evidence="3">MUT 4182</strain>
    </source>
</reference>
<proteinExistence type="predicted"/>
<sequence length="140" mass="14704">MLLAPQNPFYVLQFAETAATSGQWALALKMFLRVVEMAELPADEQDQGNGDGDGNGLARRAWVGVKLSTRKLQSGAVTASVPSNNSGNKNEEDAEAPSEGTLRQLDALATERIGVLSGSVGKASATSSSGYGVMMKWLSV</sequence>
<dbReference type="HOGENOM" id="CLU_1836605_0_0_1"/>
<gene>
    <name evidence="2" type="ORF">M407DRAFT_204875</name>
</gene>
<accession>A0A0C3QWC3</accession>
<evidence type="ECO:0000313" key="2">
    <source>
        <dbReference type="EMBL" id="KIO33144.1"/>
    </source>
</evidence>
<dbReference type="AlphaFoldDB" id="A0A0C3QWC3"/>